<name>A0A161Y395_9CLOT</name>
<dbReference type="InterPro" id="IPR011009">
    <property type="entry name" value="Kinase-like_dom_sf"/>
</dbReference>
<dbReference type="AlphaFoldDB" id="A0A161Y395"/>
<dbReference type="Proteomes" id="UP000076603">
    <property type="component" value="Unassembled WGS sequence"/>
</dbReference>
<dbReference type="PATRIC" id="fig|1121326.3.peg.2285"/>
<comment type="caution">
    <text evidence="1">The sequence shown here is derived from an EMBL/GenBank/DDBJ whole genome shotgun (WGS) entry which is preliminary data.</text>
</comment>
<evidence type="ECO:0000313" key="1">
    <source>
        <dbReference type="EMBL" id="KZL92479.1"/>
    </source>
</evidence>
<dbReference type="SUPFAM" id="SSF56112">
    <property type="entry name" value="Protein kinase-like (PK-like)"/>
    <property type="match status" value="1"/>
</dbReference>
<proteinExistence type="predicted"/>
<dbReference type="STRING" id="1121326.CLMAG_22880"/>
<dbReference type="RefSeq" id="WP_066621997.1">
    <property type="nucleotide sequence ID" value="NZ_FQXL01000023.1"/>
</dbReference>
<evidence type="ECO:0000313" key="2">
    <source>
        <dbReference type="Proteomes" id="UP000076603"/>
    </source>
</evidence>
<reference evidence="1 2" key="1">
    <citation type="submission" date="2016-04" db="EMBL/GenBank/DDBJ databases">
        <title>Genome sequence of Clostridium magnum DSM 2767.</title>
        <authorList>
            <person name="Poehlein A."/>
            <person name="Uhlig R."/>
            <person name="Fischer R."/>
            <person name="Bahl H."/>
            <person name="Daniel R."/>
        </authorList>
    </citation>
    <scope>NUCLEOTIDE SEQUENCE [LARGE SCALE GENOMIC DNA]</scope>
    <source>
        <strain evidence="1 2">DSM 2767</strain>
    </source>
</reference>
<protein>
    <recommendedName>
        <fullName evidence="3">Protein kinase domain protein</fullName>
    </recommendedName>
</protein>
<organism evidence="1 2">
    <name type="scientific">Clostridium magnum DSM 2767</name>
    <dbReference type="NCBI Taxonomy" id="1121326"/>
    <lineage>
        <taxon>Bacteria</taxon>
        <taxon>Bacillati</taxon>
        <taxon>Bacillota</taxon>
        <taxon>Clostridia</taxon>
        <taxon>Eubacteriales</taxon>
        <taxon>Clostridiaceae</taxon>
        <taxon>Clostridium</taxon>
    </lineage>
</organism>
<dbReference type="EMBL" id="LWAE01000002">
    <property type="protein sequence ID" value="KZL92479.1"/>
    <property type="molecule type" value="Genomic_DNA"/>
</dbReference>
<accession>A0A161Y395</accession>
<evidence type="ECO:0008006" key="3">
    <source>
        <dbReference type="Google" id="ProtNLM"/>
    </source>
</evidence>
<sequence>MSKLYGDYYSGIDVINLKFIGQGTQGKVYFLPPNKVIKIFHSNRSCKDQFYILECAKNSRFFPKVYKHDDYSIVMDFVPGVNLRDYLAKNKLSKKLAFELVELVCEFERLGFTRLDIRAPHIFVQADESIIAIDPRKTFHIVQKYPKKILGTLRKFGYLDQFFSLIKNKYSDKYSHWKNL</sequence>
<keyword evidence="2" id="KW-1185">Reference proteome</keyword>
<dbReference type="OrthoDB" id="1916806at2"/>
<gene>
    <name evidence="1" type="ORF">CLMAG_22880</name>
</gene>